<feature type="compositionally biased region" description="Low complexity" evidence="1">
    <location>
        <begin position="141"/>
        <end position="151"/>
    </location>
</feature>
<feature type="compositionally biased region" description="Basic and acidic residues" evidence="1">
    <location>
        <begin position="31"/>
        <end position="68"/>
    </location>
</feature>
<dbReference type="PANTHER" id="PTHR37187">
    <property type="entry name" value="EXPRESSED PROTEIN"/>
    <property type="match status" value="1"/>
</dbReference>
<evidence type="ECO:0000313" key="2">
    <source>
        <dbReference type="EMBL" id="KAJ8450003.1"/>
    </source>
</evidence>
<evidence type="ECO:0000313" key="3">
    <source>
        <dbReference type="Proteomes" id="UP001153076"/>
    </source>
</evidence>
<dbReference type="EMBL" id="JAKOGI010000018">
    <property type="protein sequence ID" value="KAJ8450003.1"/>
    <property type="molecule type" value="Genomic_DNA"/>
</dbReference>
<gene>
    <name evidence="2" type="ORF">Cgig2_029365</name>
</gene>
<protein>
    <submittedName>
        <fullName evidence="2">Uncharacterized protein</fullName>
    </submittedName>
</protein>
<feature type="compositionally biased region" description="Basic residues" evidence="1">
    <location>
        <begin position="1"/>
        <end position="15"/>
    </location>
</feature>
<reference evidence="2" key="1">
    <citation type="submission" date="2022-04" db="EMBL/GenBank/DDBJ databases">
        <title>Carnegiea gigantea Genome sequencing and assembly v2.</title>
        <authorList>
            <person name="Copetti D."/>
            <person name="Sanderson M.J."/>
            <person name="Burquez A."/>
            <person name="Wojciechowski M.F."/>
        </authorList>
    </citation>
    <scope>NUCLEOTIDE SEQUENCE</scope>
    <source>
        <strain evidence="2">SGP5-SGP5p</strain>
        <tissue evidence="2">Aerial part</tissue>
    </source>
</reference>
<dbReference type="Proteomes" id="UP001153076">
    <property type="component" value="Unassembled WGS sequence"/>
</dbReference>
<feature type="compositionally biased region" description="Basic and acidic residues" evidence="1">
    <location>
        <begin position="76"/>
        <end position="85"/>
    </location>
</feature>
<feature type="compositionally biased region" description="Basic and acidic residues" evidence="1">
    <location>
        <begin position="293"/>
        <end position="308"/>
    </location>
</feature>
<feature type="region of interest" description="Disordered" evidence="1">
    <location>
        <begin position="275"/>
        <end position="310"/>
    </location>
</feature>
<organism evidence="2 3">
    <name type="scientific">Carnegiea gigantea</name>
    <dbReference type="NCBI Taxonomy" id="171969"/>
    <lineage>
        <taxon>Eukaryota</taxon>
        <taxon>Viridiplantae</taxon>
        <taxon>Streptophyta</taxon>
        <taxon>Embryophyta</taxon>
        <taxon>Tracheophyta</taxon>
        <taxon>Spermatophyta</taxon>
        <taxon>Magnoliopsida</taxon>
        <taxon>eudicotyledons</taxon>
        <taxon>Gunneridae</taxon>
        <taxon>Pentapetalae</taxon>
        <taxon>Caryophyllales</taxon>
        <taxon>Cactineae</taxon>
        <taxon>Cactaceae</taxon>
        <taxon>Cactoideae</taxon>
        <taxon>Echinocereeae</taxon>
        <taxon>Carnegiea</taxon>
    </lineage>
</organism>
<dbReference type="AlphaFoldDB" id="A0A9Q1KW60"/>
<sequence>MPSGAKKRKAAKKKLQKEAHKNGAHPQSGNDDPKYHDESDGGEVEREPSEEGTVENHEEGAKEVRLGEENAEETVGEVKAEDKLNDVSVEAENVAGESQNGDASVEHKISSSSSSSDDEEVAVEKEKPVVLEPGEAEHQGESSPPEVVVSEETPKPVENVPEAVSSENSAPSEGVHNCTEESIPVEESVKQVVSLPPKLNLMTESVPVENPMVSETSDSELKQKVEEVLAPSDEKDRISSAVTGLIVETIETKVIQVVERGFENLPEPVDVTARENEPLLPRSSDVTTVERNGGSDHVKESDKHKYSEEQPLVSSAPLPLRRTSWMNCCGLLDVFSVYNAAKNKQTESLSPLDTQPQQMGFKWVHSEFMDCIELQHIGAA</sequence>
<comment type="caution">
    <text evidence="2">The sequence shown here is derived from an EMBL/GenBank/DDBJ whole genome shotgun (WGS) entry which is preliminary data.</text>
</comment>
<accession>A0A9Q1KW60</accession>
<evidence type="ECO:0000256" key="1">
    <source>
        <dbReference type="SAM" id="MobiDB-lite"/>
    </source>
</evidence>
<dbReference type="OrthoDB" id="1930727at2759"/>
<keyword evidence="3" id="KW-1185">Reference proteome</keyword>
<feature type="compositionally biased region" description="Basic and acidic residues" evidence="1">
    <location>
        <begin position="122"/>
        <end position="140"/>
    </location>
</feature>
<name>A0A9Q1KW60_9CARY</name>
<feature type="region of interest" description="Disordered" evidence="1">
    <location>
        <begin position="1"/>
        <end position="184"/>
    </location>
</feature>
<proteinExistence type="predicted"/>
<dbReference type="PANTHER" id="PTHR37187:SF7">
    <property type="entry name" value="EXPRESSED PROTEIN"/>
    <property type="match status" value="1"/>
</dbReference>